<keyword evidence="3 5" id="KW-0732">Signal</keyword>
<dbReference type="PROSITE" id="PS51257">
    <property type="entry name" value="PROKAR_LIPOPROTEIN"/>
    <property type="match status" value="1"/>
</dbReference>
<feature type="signal peptide" evidence="5">
    <location>
        <begin position="1"/>
        <end position="19"/>
    </location>
</feature>
<evidence type="ECO:0000256" key="1">
    <source>
        <dbReference type="ARBA" id="ARBA00004418"/>
    </source>
</evidence>
<feature type="domain" description="SsuA/THI5-like" evidence="6">
    <location>
        <begin position="64"/>
        <end position="276"/>
    </location>
</feature>
<feature type="compositionally biased region" description="Acidic residues" evidence="4">
    <location>
        <begin position="31"/>
        <end position="44"/>
    </location>
</feature>
<evidence type="ECO:0000313" key="7">
    <source>
        <dbReference type="EMBL" id="MBM7632854.1"/>
    </source>
</evidence>
<proteinExistence type="inferred from homology"/>
<sequence length="350" mass="38264">MKKNRLSFALVTGAALTLAACGSDEPQSNETSEEPDNEASASEELETTEVTLYGVVDTQVSAQQMIAEEMGFFEDEGLTVESNIVQSGPDIGPLIASGDAYASFETTITNITLSSSGVDNVIIAPMANISGTQAVIAHPDYEINSAQDIEGATIGMVQGAGVTIALQNMADELGVNMDEVDFINMSPTDQIATLDNGNIDIMAAWEPWVTTGVDLGAEFLFSGSVSEMPEVQGDVDWMQYYSTFQVTEDFLEDNPNTVKALLRALHRATEYINEDREGALNIMDDVIEHLPREQIEEIMERNDYSMEVTDDLREGSDVIAEHLHNMDSIRDVPAFEDYTDFTLLEEVLND</sequence>
<evidence type="ECO:0000259" key="6">
    <source>
        <dbReference type="Pfam" id="PF09084"/>
    </source>
</evidence>
<evidence type="ECO:0000256" key="4">
    <source>
        <dbReference type="SAM" id="MobiDB-lite"/>
    </source>
</evidence>
<feature type="region of interest" description="Disordered" evidence="4">
    <location>
        <begin position="20"/>
        <end position="44"/>
    </location>
</feature>
<dbReference type="PANTHER" id="PTHR30024">
    <property type="entry name" value="ALIPHATIC SULFONATES-BINDING PROTEIN-RELATED"/>
    <property type="match status" value="1"/>
</dbReference>
<comment type="similarity">
    <text evidence="2">Belongs to the bacterial solute-binding protein SsuA/TauA family.</text>
</comment>
<dbReference type="SUPFAM" id="SSF53850">
    <property type="entry name" value="Periplasmic binding protein-like II"/>
    <property type="match status" value="1"/>
</dbReference>
<accession>A0ABS2PBR5</accession>
<evidence type="ECO:0000256" key="2">
    <source>
        <dbReference type="ARBA" id="ARBA00010742"/>
    </source>
</evidence>
<dbReference type="EMBL" id="JAFBEC010000005">
    <property type="protein sequence ID" value="MBM7632854.1"/>
    <property type="molecule type" value="Genomic_DNA"/>
</dbReference>
<gene>
    <name evidence="7" type="ORF">JOD17_001948</name>
</gene>
<dbReference type="InterPro" id="IPR015168">
    <property type="entry name" value="SsuA/THI5"/>
</dbReference>
<evidence type="ECO:0000256" key="3">
    <source>
        <dbReference type="ARBA" id="ARBA00022729"/>
    </source>
</evidence>
<dbReference type="RefSeq" id="WP_204697295.1">
    <property type="nucleotide sequence ID" value="NZ_JAFBEC010000005.1"/>
</dbReference>
<dbReference type="Gene3D" id="3.40.190.10">
    <property type="entry name" value="Periplasmic binding protein-like II"/>
    <property type="match status" value="2"/>
</dbReference>
<organism evidence="7 8">
    <name type="scientific">Geomicrobium sediminis</name>
    <dbReference type="NCBI Taxonomy" id="1347788"/>
    <lineage>
        <taxon>Bacteria</taxon>
        <taxon>Bacillati</taxon>
        <taxon>Bacillota</taxon>
        <taxon>Bacilli</taxon>
        <taxon>Bacillales</taxon>
        <taxon>Geomicrobium</taxon>
    </lineage>
</organism>
<dbReference type="Proteomes" id="UP000741863">
    <property type="component" value="Unassembled WGS sequence"/>
</dbReference>
<reference evidence="7 8" key="1">
    <citation type="submission" date="2021-01" db="EMBL/GenBank/DDBJ databases">
        <title>Genomic Encyclopedia of Type Strains, Phase IV (KMG-IV): sequencing the most valuable type-strain genomes for metagenomic binning, comparative biology and taxonomic classification.</title>
        <authorList>
            <person name="Goeker M."/>
        </authorList>
    </citation>
    <scope>NUCLEOTIDE SEQUENCE [LARGE SCALE GENOMIC DNA]</scope>
    <source>
        <strain evidence="7 8">DSM 25540</strain>
    </source>
</reference>
<protein>
    <submittedName>
        <fullName evidence="7">NitT/TauT family transport system substrate-binding protein</fullName>
    </submittedName>
</protein>
<dbReference type="PANTHER" id="PTHR30024:SF47">
    <property type="entry name" value="TAURINE-BINDING PERIPLASMIC PROTEIN"/>
    <property type="match status" value="1"/>
</dbReference>
<name>A0ABS2PBR5_9BACL</name>
<comment type="caution">
    <text evidence="7">The sequence shown here is derived from an EMBL/GenBank/DDBJ whole genome shotgun (WGS) entry which is preliminary data.</text>
</comment>
<evidence type="ECO:0000313" key="8">
    <source>
        <dbReference type="Proteomes" id="UP000741863"/>
    </source>
</evidence>
<dbReference type="Pfam" id="PF09084">
    <property type="entry name" value="NMT1"/>
    <property type="match status" value="1"/>
</dbReference>
<comment type="subcellular location">
    <subcellularLocation>
        <location evidence="1">Periplasm</location>
    </subcellularLocation>
</comment>
<keyword evidence="8" id="KW-1185">Reference proteome</keyword>
<feature type="chain" id="PRO_5045127836" evidence="5">
    <location>
        <begin position="20"/>
        <end position="350"/>
    </location>
</feature>
<evidence type="ECO:0000256" key="5">
    <source>
        <dbReference type="SAM" id="SignalP"/>
    </source>
</evidence>